<feature type="coiled-coil region" evidence="2">
    <location>
        <begin position="696"/>
        <end position="751"/>
    </location>
</feature>
<dbReference type="InterPro" id="IPR035909">
    <property type="entry name" value="CheB_C"/>
</dbReference>
<dbReference type="EMBL" id="JASZZN010000012">
    <property type="protein sequence ID" value="MDM4017223.1"/>
    <property type="molecule type" value="Genomic_DNA"/>
</dbReference>
<dbReference type="InterPro" id="IPR050903">
    <property type="entry name" value="Bact_Chemotaxis_MeTrfase"/>
</dbReference>
<sequence>MNEPAGISKRDGSRVARRDHAIVPAVSQDVDVIELPYVIAIGASAGGIEAFERVFKEMPKDLAAPIVIIQHFAKDFVADFEQRLSDAIDMDVRMIIDGMPLAPNVVFVSPPGYFVELENRRLCLKDRQQQISVYHPINTFFQSIAQQVGAMSIGVVLSGAGSDGTQGGLAIADQNGLVIAQEPSSCRFSAMPQNLVSSGAASITLPPESIGPALERYLRFGESIEAIKDVRLSTTTKTGLPLVYEKLKCSHGVDFHRYKQKTIERRIQRRMCLTGFDSIERYAENLLFDDEETAMLFRDLLIDVTNFFRDIEAFERLRQIILPDLFRFDESEEIFRVWVCACASGEEAYSIAILIEELIREHDLNLKYQIFATDVHRDSIIRGDVGTYAAGQLDGLSEECRERYFHCEGGNYSVVEWIRRRIIFTTHDVLSMAPFAHIDLISCRNMLIYLNRNAQQRCLGSFYYALRPAGILFLGPSESANDYGKEFESLDKRWKIFRRRERDTAPLQLRDQLFDKLAAGQPSSAIKSTSLAPEKLFALYDSLLSEMLPPSVLTSEKLDVLHTFPGAEAFLHIPAGRLSTNLMELIDEQFKSSLQAAVRHAIEHNVVTNYDACTSSGPNEDTVRIIVHPIGLPAYSERHLLIHFDVAARNERETFTAETAAPAMVRHIENLEDDLGHSRQNLQVTVDDLHRINNELQVVNDDLIVANEKLQSANEELQSVNEELYSLNGENERQIEKLRRVKLDLDNLLQTTGKGAVFLDLDLDVRFVSRIAAELLSMSATDQMFGLELLRNRLGCPRLHEFILAARDNATKETFEASVDGRCLEVEIAPYRSGDVIDGVTLLISDQ</sequence>
<dbReference type="Pfam" id="PF01739">
    <property type="entry name" value="CheR"/>
    <property type="match status" value="1"/>
</dbReference>
<dbReference type="Pfam" id="PF03705">
    <property type="entry name" value="CheR_N"/>
    <property type="match status" value="1"/>
</dbReference>
<name>A0ABT7PL76_9BACT</name>
<dbReference type="SMART" id="SM00138">
    <property type="entry name" value="MeTrc"/>
    <property type="match status" value="1"/>
</dbReference>
<gene>
    <name evidence="5" type="ORF">QTN89_17385</name>
</gene>
<evidence type="ECO:0000259" key="3">
    <source>
        <dbReference type="PROSITE" id="PS50122"/>
    </source>
</evidence>
<keyword evidence="1" id="KW-0145">Chemotaxis</keyword>
<dbReference type="InterPro" id="IPR022642">
    <property type="entry name" value="CheR_C"/>
</dbReference>
<dbReference type="InterPro" id="IPR022641">
    <property type="entry name" value="CheR_N"/>
</dbReference>
<comment type="caution">
    <text evidence="5">The sequence shown here is derived from an EMBL/GenBank/DDBJ whole genome shotgun (WGS) entry which is preliminary data.</text>
</comment>
<feature type="active site" evidence="1">
    <location>
        <position position="71"/>
    </location>
</feature>
<dbReference type="Pfam" id="PF13596">
    <property type="entry name" value="PAS_10"/>
    <property type="match status" value="1"/>
</dbReference>
<dbReference type="PROSITE" id="PS50123">
    <property type="entry name" value="CHER"/>
    <property type="match status" value="1"/>
</dbReference>
<dbReference type="InterPro" id="IPR000780">
    <property type="entry name" value="CheR_MeTrfase"/>
</dbReference>
<dbReference type="Gene3D" id="3.40.50.150">
    <property type="entry name" value="Vaccinia Virus protein VP39"/>
    <property type="match status" value="1"/>
</dbReference>
<keyword evidence="2" id="KW-0175">Coiled coil</keyword>
<reference evidence="5 6" key="1">
    <citation type="submission" date="2023-06" db="EMBL/GenBank/DDBJ databases">
        <title>Roseiconus lacunae JC819 isolated from Gulf of Mannar region, Tamil Nadu.</title>
        <authorList>
            <person name="Pk S."/>
            <person name="Ch S."/>
            <person name="Ch V.R."/>
        </authorList>
    </citation>
    <scope>NUCLEOTIDE SEQUENCE [LARGE SCALE GENOMIC DNA]</scope>
    <source>
        <strain evidence="5 6">JC819</strain>
    </source>
</reference>
<keyword evidence="6" id="KW-1185">Reference proteome</keyword>
<dbReference type="RefSeq" id="WP_289164673.1">
    <property type="nucleotide sequence ID" value="NZ_JASZZN010000012.1"/>
</dbReference>
<feature type="domain" description="CheR-type methyltransferase" evidence="4">
    <location>
        <begin position="252"/>
        <end position="503"/>
    </location>
</feature>
<dbReference type="CDD" id="cd16434">
    <property type="entry name" value="CheB-CheR_fusion"/>
    <property type="match status" value="1"/>
</dbReference>
<dbReference type="SUPFAM" id="SSF52738">
    <property type="entry name" value="Methylesterase CheB, C-terminal domain"/>
    <property type="match status" value="1"/>
</dbReference>
<dbReference type="InterPro" id="IPR000673">
    <property type="entry name" value="Sig_transdc_resp-reg_Me-estase"/>
</dbReference>
<protein>
    <submittedName>
        <fullName evidence="5">Chemotaxis protein CheB</fullName>
    </submittedName>
</protein>
<accession>A0ABT7PL76</accession>
<evidence type="ECO:0000259" key="4">
    <source>
        <dbReference type="PROSITE" id="PS50123"/>
    </source>
</evidence>
<dbReference type="PRINTS" id="PR00996">
    <property type="entry name" value="CHERMTFRASE"/>
</dbReference>
<feature type="active site" evidence="1">
    <location>
        <position position="44"/>
    </location>
</feature>
<dbReference type="Gene3D" id="3.40.50.180">
    <property type="entry name" value="Methylesterase CheB, C-terminal domain"/>
    <property type="match status" value="1"/>
</dbReference>
<dbReference type="Proteomes" id="UP001239462">
    <property type="component" value="Unassembled WGS sequence"/>
</dbReference>
<evidence type="ECO:0000313" key="6">
    <source>
        <dbReference type="Proteomes" id="UP001239462"/>
    </source>
</evidence>
<dbReference type="SUPFAM" id="SSF57997">
    <property type="entry name" value="Tropomyosin"/>
    <property type="match status" value="1"/>
</dbReference>
<evidence type="ECO:0000313" key="5">
    <source>
        <dbReference type="EMBL" id="MDM4017223.1"/>
    </source>
</evidence>
<dbReference type="SUPFAM" id="SSF47757">
    <property type="entry name" value="Chemotaxis receptor methyltransferase CheR, N-terminal domain"/>
    <property type="match status" value="1"/>
</dbReference>
<dbReference type="InterPro" id="IPR029063">
    <property type="entry name" value="SAM-dependent_MTases_sf"/>
</dbReference>
<organism evidence="5 6">
    <name type="scientific">Roseiconus lacunae</name>
    <dbReference type="NCBI Taxonomy" id="2605694"/>
    <lineage>
        <taxon>Bacteria</taxon>
        <taxon>Pseudomonadati</taxon>
        <taxon>Planctomycetota</taxon>
        <taxon>Planctomycetia</taxon>
        <taxon>Pirellulales</taxon>
        <taxon>Pirellulaceae</taxon>
        <taxon>Roseiconus</taxon>
    </lineage>
</organism>
<feature type="active site" evidence="1">
    <location>
        <position position="163"/>
    </location>
</feature>
<keyword evidence="1" id="KW-0378">Hydrolase</keyword>
<dbReference type="PANTHER" id="PTHR24422">
    <property type="entry name" value="CHEMOTAXIS PROTEIN METHYLTRANSFERASE"/>
    <property type="match status" value="1"/>
</dbReference>
<proteinExistence type="predicted"/>
<dbReference type="PROSITE" id="PS50122">
    <property type="entry name" value="CHEB"/>
    <property type="match status" value="1"/>
</dbReference>
<dbReference type="SUPFAM" id="SSF53335">
    <property type="entry name" value="S-adenosyl-L-methionine-dependent methyltransferases"/>
    <property type="match status" value="1"/>
</dbReference>
<evidence type="ECO:0000256" key="2">
    <source>
        <dbReference type="SAM" id="Coils"/>
    </source>
</evidence>
<feature type="domain" description="CheB-type methylesterase" evidence="3">
    <location>
        <begin position="34"/>
        <end position="221"/>
    </location>
</feature>
<dbReference type="Pfam" id="PF01339">
    <property type="entry name" value="CheB_methylest"/>
    <property type="match status" value="1"/>
</dbReference>
<evidence type="ECO:0000256" key="1">
    <source>
        <dbReference type="PROSITE-ProRule" id="PRU00050"/>
    </source>
</evidence>